<dbReference type="Gene3D" id="2.60.120.620">
    <property type="entry name" value="q2cbj1_9rhob like domain"/>
    <property type="match status" value="1"/>
</dbReference>
<feature type="domain" description="Fe2OG dioxygenase" evidence="15">
    <location>
        <begin position="98"/>
        <end position="227"/>
    </location>
</feature>
<keyword evidence="12" id="KW-0472">Membrane</keyword>
<keyword evidence="18" id="KW-1185">Reference proteome</keyword>
<evidence type="ECO:0000256" key="7">
    <source>
        <dbReference type="ARBA" id="ARBA00022964"/>
    </source>
</evidence>
<evidence type="ECO:0000256" key="13">
    <source>
        <dbReference type="ARBA" id="ARBA00023180"/>
    </source>
</evidence>
<keyword evidence="9" id="KW-1133">Transmembrane helix</keyword>
<evidence type="ECO:0000256" key="10">
    <source>
        <dbReference type="ARBA" id="ARBA00023002"/>
    </source>
</evidence>
<evidence type="ECO:0000256" key="4">
    <source>
        <dbReference type="ARBA" id="ARBA00012269"/>
    </source>
</evidence>
<dbReference type="InterPro" id="IPR003582">
    <property type="entry name" value="ShKT_dom"/>
</dbReference>
<comment type="subcellular location">
    <subcellularLocation>
        <location evidence="2">Endoplasmic reticulum membrane</location>
        <topology evidence="2">Single-pass type II membrane protein</topology>
    </subcellularLocation>
</comment>
<dbReference type="GO" id="GO:0004656">
    <property type="term" value="F:procollagen-proline 4-dioxygenase activity"/>
    <property type="evidence" value="ECO:0007669"/>
    <property type="project" value="UniProtKB-EC"/>
</dbReference>
<comment type="caution">
    <text evidence="17">The sequence shown here is derived from an EMBL/GenBank/DDBJ whole genome shotgun (WGS) entry which is preliminary data.</text>
</comment>
<feature type="domain" description="ShKT" evidence="16">
    <location>
        <begin position="244"/>
        <end position="286"/>
    </location>
</feature>
<dbReference type="Pfam" id="PF13640">
    <property type="entry name" value="2OG-FeII_Oxy_3"/>
    <property type="match status" value="1"/>
</dbReference>
<evidence type="ECO:0000259" key="15">
    <source>
        <dbReference type="PROSITE" id="PS51471"/>
    </source>
</evidence>
<dbReference type="InterPro" id="IPR006620">
    <property type="entry name" value="Pro_4_hyd_alph"/>
</dbReference>
<dbReference type="InterPro" id="IPR044862">
    <property type="entry name" value="Pro_4_hyd_alph_FE2OG_OXY"/>
</dbReference>
<evidence type="ECO:0000313" key="18">
    <source>
        <dbReference type="Proteomes" id="UP001190700"/>
    </source>
</evidence>
<keyword evidence="10" id="KW-0560">Oxidoreductase</keyword>
<dbReference type="EMBL" id="LGRX02002329">
    <property type="protein sequence ID" value="KAK3284328.1"/>
    <property type="molecule type" value="Genomic_DNA"/>
</dbReference>
<name>A0AAE0LGE7_9CHLO</name>
<dbReference type="PROSITE" id="PS51471">
    <property type="entry name" value="FE2OG_OXY"/>
    <property type="match status" value="1"/>
</dbReference>
<evidence type="ECO:0000256" key="12">
    <source>
        <dbReference type="ARBA" id="ARBA00023136"/>
    </source>
</evidence>
<evidence type="ECO:0000256" key="6">
    <source>
        <dbReference type="ARBA" id="ARBA00022723"/>
    </source>
</evidence>
<keyword evidence="13" id="KW-0325">Glycoprotein</keyword>
<accession>A0AAE0LGE7</accession>
<dbReference type="GO" id="GO:0031418">
    <property type="term" value="F:L-ascorbic acid binding"/>
    <property type="evidence" value="ECO:0007669"/>
    <property type="project" value="InterPro"/>
</dbReference>
<organism evidence="17 18">
    <name type="scientific">Cymbomonas tetramitiformis</name>
    <dbReference type="NCBI Taxonomy" id="36881"/>
    <lineage>
        <taxon>Eukaryota</taxon>
        <taxon>Viridiplantae</taxon>
        <taxon>Chlorophyta</taxon>
        <taxon>Pyramimonadophyceae</taxon>
        <taxon>Pyramimonadales</taxon>
        <taxon>Pyramimonadaceae</taxon>
        <taxon>Cymbomonas</taxon>
    </lineage>
</organism>
<protein>
    <recommendedName>
        <fullName evidence="4">procollagen-proline 4-dioxygenase</fullName>
        <ecNumber evidence="4">1.14.11.2</ecNumber>
    </recommendedName>
</protein>
<evidence type="ECO:0000256" key="3">
    <source>
        <dbReference type="ARBA" id="ARBA00006511"/>
    </source>
</evidence>
<dbReference type="SMART" id="SM00254">
    <property type="entry name" value="ShKT"/>
    <property type="match status" value="1"/>
</dbReference>
<evidence type="ECO:0000256" key="8">
    <source>
        <dbReference type="ARBA" id="ARBA00022968"/>
    </source>
</evidence>
<keyword evidence="5" id="KW-0812">Transmembrane</keyword>
<dbReference type="InterPro" id="IPR045054">
    <property type="entry name" value="P4HA-like"/>
</dbReference>
<gene>
    <name evidence="17" type="ORF">CYMTET_8018</name>
</gene>
<evidence type="ECO:0000256" key="14">
    <source>
        <dbReference type="ARBA" id="ARBA00049169"/>
    </source>
</evidence>
<keyword evidence="7" id="KW-0223">Dioxygenase</keyword>
<sequence length="291" mass="32678">MHRVSEEEKARGAWIEQLSWRPRAYVYHGFMTEEECDHVISVAKPSVRRSTVVDSETGKVKTDPIRTSFQTFLKRGYDPIVTTIEERLARWAMIPYENGEDMQVLKYTYGQKYDAHHDVGELSSKSGQQLAADGGYRVATALLYLTTVEEGGETVFPISEWIDPQRESESQNYSPCGKRGVAAKPVKGDVLLFWSVGLTNEIDPASMHAGCPVLKGEKWTGTKWLHQTPFRWTAPPKPGVPPGCEDQHINCPAWAVEGECQKNPVFMVGQSDQKGQCRWSCKVDGCRPIKA</sequence>
<dbReference type="AlphaFoldDB" id="A0AAE0LGE7"/>
<dbReference type="EC" id="1.14.11.2" evidence="4"/>
<evidence type="ECO:0000256" key="9">
    <source>
        <dbReference type="ARBA" id="ARBA00022989"/>
    </source>
</evidence>
<comment type="similarity">
    <text evidence="3">Belongs to the P4HA family.</text>
</comment>
<dbReference type="GO" id="GO:0005506">
    <property type="term" value="F:iron ion binding"/>
    <property type="evidence" value="ECO:0007669"/>
    <property type="project" value="InterPro"/>
</dbReference>
<dbReference type="InterPro" id="IPR005123">
    <property type="entry name" value="Oxoglu/Fe-dep_dioxygenase_dom"/>
</dbReference>
<evidence type="ECO:0000256" key="2">
    <source>
        <dbReference type="ARBA" id="ARBA00004648"/>
    </source>
</evidence>
<keyword evidence="6" id="KW-0479">Metal-binding</keyword>
<evidence type="ECO:0000256" key="1">
    <source>
        <dbReference type="ARBA" id="ARBA00001961"/>
    </source>
</evidence>
<dbReference type="PROSITE" id="PS51670">
    <property type="entry name" value="SHKT"/>
    <property type="match status" value="1"/>
</dbReference>
<evidence type="ECO:0000313" key="17">
    <source>
        <dbReference type="EMBL" id="KAK3284328.1"/>
    </source>
</evidence>
<comment type="catalytic activity">
    <reaction evidence="14">
        <text>L-prolyl-[collagen] + 2-oxoglutarate + O2 = trans-4-hydroxy-L-prolyl-[collagen] + succinate + CO2</text>
        <dbReference type="Rhea" id="RHEA:18945"/>
        <dbReference type="Rhea" id="RHEA-COMP:11676"/>
        <dbReference type="Rhea" id="RHEA-COMP:11680"/>
        <dbReference type="ChEBI" id="CHEBI:15379"/>
        <dbReference type="ChEBI" id="CHEBI:16526"/>
        <dbReference type="ChEBI" id="CHEBI:16810"/>
        <dbReference type="ChEBI" id="CHEBI:30031"/>
        <dbReference type="ChEBI" id="CHEBI:50342"/>
        <dbReference type="ChEBI" id="CHEBI:61965"/>
        <dbReference type="EC" id="1.14.11.2"/>
    </reaction>
</comment>
<evidence type="ECO:0000259" key="16">
    <source>
        <dbReference type="PROSITE" id="PS51670"/>
    </source>
</evidence>
<keyword evidence="11" id="KW-0408">Iron</keyword>
<dbReference type="GO" id="GO:0005789">
    <property type="term" value="C:endoplasmic reticulum membrane"/>
    <property type="evidence" value="ECO:0007669"/>
    <property type="project" value="UniProtKB-SubCell"/>
</dbReference>
<dbReference type="PANTHER" id="PTHR10869:SF238">
    <property type="entry name" value="PROLYL 4-HYDROXYLASE 6-RELATED"/>
    <property type="match status" value="1"/>
</dbReference>
<dbReference type="FunFam" id="2.60.120.620:FF:000002">
    <property type="entry name" value="Prolyl 4-hydroxylase 4"/>
    <property type="match status" value="1"/>
</dbReference>
<dbReference type="PANTHER" id="PTHR10869">
    <property type="entry name" value="PROLYL 4-HYDROXYLASE ALPHA SUBUNIT"/>
    <property type="match status" value="1"/>
</dbReference>
<evidence type="ECO:0000256" key="11">
    <source>
        <dbReference type="ARBA" id="ARBA00023004"/>
    </source>
</evidence>
<dbReference type="SMART" id="SM00702">
    <property type="entry name" value="P4Hc"/>
    <property type="match status" value="1"/>
</dbReference>
<dbReference type="Proteomes" id="UP001190700">
    <property type="component" value="Unassembled WGS sequence"/>
</dbReference>
<reference evidence="17 18" key="1">
    <citation type="journal article" date="2015" name="Genome Biol. Evol.">
        <title>Comparative Genomics of a Bacterivorous Green Alga Reveals Evolutionary Causalities and Consequences of Phago-Mixotrophic Mode of Nutrition.</title>
        <authorList>
            <person name="Burns J.A."/>
            <person name="Paasch A."/>
            <person name="Narechania A."/>
            <person name="Kim E."/>
        </authorList>
    </citation>
    <scope>NUCLEOTIDE SEQUENCE [LARGE SCALE GENOMIC DNA]</scope>
    <source>
        <strain evidence="17 18">PLY_AMNH</strain>
    </source>
</reference>
<proteinExistence type="inferred from homology"/>
<dbReference type="Pfam" id="PF01549">
    <property type="entry name" value="ShK"/>
    <property type="match status" value="1"/>
</dbReference>
<comment type="cofactor">
    <cofactor evidence="1">
        <name>L-ascorbate</name>
        <dbReference type="ChEBI" id="CHEBI:38290"/>
    </cofactor>
</comment>
<evidence type="ECO:0000256" key="5">
    <source>
        <dbReference type="ARBA" id="ARBA00022692"/>
    </source>
</evidence>
<keyword evidence="8" id="KW-0735">Signal-anchor</keyword>